<sequence length="524" mass="57622">MNPQEERKMQDVQISKRGYTERLNQLILSASHAAVVSLQNFRIGGQVIRSRLNVENTRKLQSSGLSAGARFTAHYAPGIIEVVKDDAGTNVVSPKRFVKRDGSVEIGGRIDLRSQQVYENLGGEESVLALYLPGRVVFLHLPSVARNCDRIQRLLDAVQAGQIKTVGLYAGIGTLEAAIHEGFADAGLESTTIFANDSWDEAIDCLLTDNPASTRRTKSFAGGIEQFIASGIRIPGTTLLTIGLPCKGASRLNLQTRDLPEMHPVAGHQVLNAVMAIQQLEFPPLVLVENVLAWTDTVSYSMLCRVLIEQGYQTVLVGDTDEQGNYSGLNSNDYGDIERRVRMALLAYPAGIDISFDGMRKSGPSTRTVGDIRMPEELIDPAEYEKGAHLSSEHKAANGWHMRVADDADNRTSSLSAGCWKQRIEDPRFKHPEDPSKTRLPMPEEHARLKGHDPRLVNSLASNTHAHTALGNGTAKHCWVEFARVLGEELRAKTTDMVSYLRRIQQGVTVMLHSQEPDLFSALA</sequence>
<dbReference type="InterPro" id="IPR029063">
    <property type="entry name" value="SAM-dependent_MTases_sf"/>
</dbReference>
<dbReference type="HOGENOM" id="CLU_519433_0_0_4"/>
<keyword evidence="1" id="KW-0614">Plasmid</keyword>
<protein>
    <submittedName>
        <fullName evidence="1">C-5 cytosine-specific DNA methylase</fullName>
    </submittedName>
</protein>
<geneLocation type="plasmid" evidence="1 2">
    <name>pBVIE01</name>
</geneLocation>
<organism evidence="1 2">
    <name type="scientific">Burkholderia vietnamiensis (strain G4 / LMG 22486)</name>
    <name type="common">Burkholderia cepacia (strain R1808)</name>
    <dbReference type="NCBI Taxonomy" id="269482"/>
    <lineage>
        <taxon>Bacteria</taxon>
        <taxon>Pseudomonadati</taxon>
        <taxon>Pseudomonadota</taxon>
        <taxon>Betaproteobacteria</taxon>
        <taxon>Burkholderiales</taxon>
        <taxon>Burkholderiaceae</taxon>
        <taxon>Burkholderia</taxon>
        <taxon>Burkholderia cepacia complex</taxon>
    </lineage>
</organism>
<accession>A4JTV3</accession>
<name>A4JTV3_BURVG</name>
<dbReference type="GO" id="GO:0032259">
    <property type="term" value="P:methylation"/>
    <property type="evidence" value="ECO:0007669"/>
    <property type="project" value="UniProtKB-KW"/>
</dbReference>
<dbReference type="AlphaFoldDB" id="A4JTV3"/>
<gene>
    <name evidence="1" type="ordered locus">Bcep1808_6819</name>
</gene>
<dbReference type="SUPFAM" id="SSF53335">
    <property type="entry name" value="S-adenosyl-L-methionine-dependent methyltransferases"/>
    <property type="match status" value="1"/>
</dbReference>
<dbReference type="EMBL" id="CP000617">
    <property type="protein sequence ID" value="ABO59706.1"/>
    <property type="molecule type" value="Genomic_DNA"/>
</dbReference>
<evidence type="ECO:0000313" key="1">
    <source>
        <dbReference type="EMBL" id="ABO59706.1"/>
    </source>
</evidence>
<keyword evidence="1" id="KW-0808">Transferase</keyword>
<reference evidence="1 2" key="1">
    <citation type="submission" date="2007-03" db="EMBL/GenBank/DDBJ databases">
        <title>Complete sequence of plasmid pBVIE01 of Burkholderia vietnamiensis G4.</title>
        <authorList>
            <consortium name="US DOE Joint Genome Institute"/>
            <person name="Copeland A."/>
            <person name="Lucas S."/>
            <person name="Lapidus A."/>
            <person name="Barry K."/>
            <person name="Detter J.C."/>
            <person name="Glavina del Rio T."/>
            <person name="Hammon N."/>
            <person name="Israni S."/>
            <person name="Dalin E."/>
            <person name="Tice H."/>
            <person name="Pitluck S."/>
            <person name="Chain P."/>
            <person name="Malfatti S."/>
            <person name="Shin M."/>
            <person name="Vergez L."/>
            <person name="Schmutz J."/>
            <person name="Larimer F."/>
            <person name="Land M."/>
            <person name="Hauser L."/>
            <person name="Kyrpides N."/>
            <person name="Tiedje J."/>
            <person name="Richardson P."/>
        </authorList>
    </citation>
    <scope>NUCLEOTIDE SEQUENCE [LARGE SCALE GENOMIC DNA]</scope>
    <source>
        <strain evidence="2">G4 / LMG 22486</strain>
        <plasmid evidence="1 2">pBVIE01</plasmid>
    </source>
</reference>
<dbReference type="Proteomes" id="UP000002287">
    <property type="component" value="Plasmid pBVIE01"/>
</dbReference>
<evidence type="ECO:0000313" key="2">
    <source>
        <dbReference type="Proteomes" id="UP000002287"/>
    </source>
</evidence>
<dbReference type="GO" id="GO:0008168">
    <property type="term" value="F:methyltransferase activity"/>
    <property type="evidence" value="ECO:0007669"/>
    <property type="project" value="UniProtKB-KW"/>
</dbReference>
<dbReference type="Gene3D" id="3.40.50.150">
    <property type="entry name" value="Vaccinia Virus protein VP39"/>
    <property type="match status" value="1"/>
</dbReference>
<proteinExistence type="predicted"/>
<dbReference type="KEGG" id="bvi:Bcep1808_6819"/>
<keyword evidence="1" id="KW-0489">Methyltransferase</keyword>